<feature type="region of interest" description="Disordered" evidence="1">
    <location>
        <begin position="350"/>
        <end position="406"/>
    </location>
</feature>
<sequence>MNFFPILLLLSLLSKPAFGQQQQQQHEQEDDIICPDESLTTYLHALIDVLYANGLNTFEQLIVHHSEIDSGYEFLHNMYTSGQKMTLLVPTDQAFQQSGIVSPFNGLTDDWGTELGELHCLQGEWTYDKLPNTGHGIASTSLLLVNEMNSTDVNTNASQALVLERGGDNQVIVDGWYGNATSWSGPLDLSSAGGVLGNLVILPIDQVLSFPPSLSTALSTPGLTNMSSALSVVGKSEEVEQLTEGGFTIFVPVDSSWSDDIKDVMVDQNKAPGLVGNHYTTKYSLFSSAWTGPSTFELDVESGEKITIKVNEDGSSSVVLGEIEAKIIRSDVTLDNGVLHMIDKVLYPTNPKSSTTESDASTATSSTPSTASSTSTSATIPDGSKPGSNGNTDANGKAVIPDSGSNSASRFGISWLTLGSAIIISWITL</sequence>
<evidence type="ECO:0000313" key="5">
    <source>
        <dbReference type="Proteomes" id="UP001329825"/>
    </source>
</evidence>
<evidence type="ECO:0000313" key="4">
    <source>
        <dbReference type="EMBL" id="WRT68335.1"/>
    </source>
</evidence>
<gene>
    <name evidence="4" type="ORF">IL334_005311</name>
</gene>
<protein>
    <recommendedName>
        <fullName evidence="3">FAS1 domain-containing protein</fullName>
    </recommendedName>
</protein>
<dbReference type="GeneID" id="87957442"/>
<feature type="signal peptide" evidence="2">
    <location>
        <begin position="1"/>
        <end position="19"/>
    </location>
</feature>
<proteinExistence type="predicted"/>
<reference evidence="4 5" key="1">
    <citation type="submission" date="2024-01" db="EMBL/GenBank/DDBJ databases">
        <title>Comparative genomics of Cryptococcus and Kwoniella reveals pathogenesis evolution and contrasting modes of karyotype evolution via chromosome fusion or intercentromeric recombination.</title>
        <authorList>
            <person name="Coelho M.A."/>
            <person name="David-Palma M."/>
            <person name="Shea T."/>
            <person name="Bowers K."/>
            <person name="McGinley-Smith S."/>
            <person name="Mohammad A.W."/>
            <person name="Gnirke A."/>
            <person name="Yurkov A.M."/>
            <person name="Nowrousian M."/>
            <person name="Sun S."/>
            <person name="Cuomo C.A."/>
            <person name="Heitman J."/>
        </authorList>
    </citation>
    <scope>NUCLEOTIDE SEQUENCE [LARGE SCALE GENOMIC DNA]</scope>
    <source>
        <strain evidence="4">CBS 11374</strain>
    </source>
</reference>
<dbReference type="Proteomes" id="UP001329825">
    <property type="component" value="Chromosome 7"/>
</dbReference>
<dbReference type="InterPro" id="IPR000782">
    <property type="entry name" value="FAS1_domain"/>
</dbReference>
<dbReference type="InterPro" id="IPR050904">
    <property type="entry name" value="Adhesion/Biosynth-related"/>
</dbReference>
<feature type="domain" description="FAS1" evidence="3">
    <location>
        <begin position="210"/>
        <end position="346"/>
    </location>
</feature>
<evidence type="ECO:0000259" key="3">
    <source>
        <dbReference type="PROSITE" id="PS50213"/>
    </source>
</evidence>
<dbReference type="EMBL" id="CP141887">
    <property type="protein sequence ID" value="WRT68335.1"/>
    <property type="molecule type" value="Genomic_DNA"/>
</dbReference>
<keyword evidence="2" id="KW-0732">Signal</keyword>
<dbReference type="PANTHER" id="PTHR10900:SF122">
    <property type="entry name" value="FAS1 DOMAIN-CONTAINING PROTEIN"/>
    <property type="match status" value="1"/>
</dbReference>
<evidence type="ECO:0000256" key="1">
    <source>
        <dbReference type="SAM" id="MobiDB-lite"/>
    </source>
</evidence>
<dbReference type="PROSITE" id="PS50213">
    <property type="entry name" value="FAS1"/>
    <property type="match status" value="1"/>
</dbReference>
<name>A0ABZ1D2T0_9TREE</name>
<dbReference type="SUPFAM" id="SSF82153">
    <property type="entry name" value="FAS1 domain"/>
    <property type="match status" value="2"/>
</dbReference>
<dbReference type="SMART" id="SM00554">
    <property type="entry name" value="FAS1"/>
    <property type="match status" value="2"/>
</dbReference>
<feature type="chain" id="PRO_5045269885" description="FAS1 domain-containing protein" evidence="2">
    <location>
        <begin position="20"/>
        <end position="429"/>
    </location>
</feature>
<organism evidence="4 5">
    <name type="scientific">Kwoniella shivajii</name>
    <dbReference type="NCBI Taxonomy" id="564305"/>
    <lineage>
        <taxon>Eukaryota</taxon>
        <taxon>Fungi</taxon>
        <taxon>Dikarya</taxon>
        <taxon>Basidiomycota</taxon>
        <taxon>Agaricomycotina</taxon>
        <taxon>Tremellomycetes</taxon>
        <taxon>Tremellales</taxon>
        <taxon>Cryptococcaceae</taxon>
        <taxon>Kwoniella</taxon>
    </lineage>
</organism>
<dbReference type="InterPro" id="IPR036378">
    <property type="entry name" value="FAS1_dom_sf"/>
</dbReference>
<evidence type="ECO:0000256" key="2">
    <source>
        <dbReference type="SAM" id="SignalP"/>
    </source>
</evidence>
<feature type="compositionally biased region" description="Low complexity" evidence="1">
    <location>
        <begin position="353"/>
        <end position="379"/>
    </location>
</feature>
<dbReference type="Gene3D" id="2.30.180.10">
    <property type="entry name" value="FAS1 domain"/>
    <property type="match status" value="2"/>
</dbReference>
<accession>A0ABZ1D2T0</accession>
<dbReference type="Pfam" id="PF02469">
    <property type="entry name" value="Fasciclin"/>
    <property type="match status" value="1"/>
</dbReference>
<dbReference type="PANTHER" id="PTHR10900">
    <property type="entry name" value="PERIOSTIN-RELATED"/>
    <property type="match status" value="1"/>
</dbReference>
<keyword evidence="5" id="KW-1185">Reference proteome</keyword>
<dbReference type="RefSeq" id="XP_062793075.1">
    <property type="nucleotide sequence ID" value="XM_062937024.1"/>
</dbReference>